<sequence length="462" mass="48750">MSYFDAASAAPLHPVARQALTAALDEGWADPARLYREGRRARLLLDAAREAAAEAVGCRPDELVFTASGTRAVHSGIAGALAGRRRTGRHLIVSAVEHSSVLHAADAHEADGGTVTQVAVDRAGAVSARAYAEALRPDTALACLQSANHEVGTVQPVAEVAEVCRAAGVPLLVDAAQSLGWGPVDGDWSLLAASAHKWGGPSGVGLLVVRKGVRFAPQGPRDERESGRAAGFENLPAIVAAAASLRAVRAEAAEEDVRLRELTERIRARVPRLVPDVEVVGDPQRRLPGIVTFSCLYVDGETLLHELDRADFSVSSGSSCTSSTLTPSHVLKAMGVLSEGNVRLSLPPGTREEDVERFLAVLPEVVAGVREKLGAPVRAGDAPLPDEQEALVVDALGRRCPIPVIELAKVFGQVPVGGTVRVLSDDEAARLDIPAWCEMRGQEYVGEEPAERGTAYLVRRVS</sequence>
<dbReference type="PROSITE" id="PS01148">
    <property type="entry name" value="UPF0033"/>
    <property type="match status" value="1"/>
</dbReference>
<dbReference type="SUPFAM" id="SSF53383">
    <property type="entry name" value="PLP-dependent transferases"/>
    <property type="match status" value="1"/>
</dbReference>
<dbReference type="Pfam" id="PF01206">
    <property type="entry name" value="TusA"/>
    <property type="match status" value="1"/>
</dbReference>
<keyword evidence="7" id="KW-0411">Iron-sulfur</keyword>
<keyword evidence="4" id="KW-0479">Metal-binding</keyword>
<dbReference type="GO" id="GO:0051536">
    <property type="term" value="F:iron-sulfur cluster binding"/>
    <property type="evidence" value="ECO:0007669"/>
    <property type="project" value="UniProtKB-KW"/>
</dbReference>
<evidence type="ECO:0000256" key="1">
    <source>
        <dbReference type="ARBA" id="ARBA00001933"/>
    </source>
</evidence>
<gene>
    <name evidence="10" type="ORF">CD934_24705</name>
</gene>
<dbReference type="Gene3D" id="3.90.1150.10">
    <property type="entry name" value="Aspartate Aminotransferase, domain 1"/>
    <property type="match status" value="1"/>
</dbReference>
<evidence type="ECO:0000256" key="7">
    <source>
        <dbReference type="ARBA" id="ARBA00023014"/>
    </source>
</evidence>
<proteinExistence type="inferred from homology"/>
<dbReference type="KEGG" id="sast:CD934_24705"/>
<comment type="similarity">
    <text evidence="2">Belongs to the class-V pyridoxal-phosphate-dependent aminotransferase family. NifS/IscS subfamily.</text>
</comment>
<feature type="domain" description="UPF0033" evidence="9">
    <location>
        <begin position="393"/>
        <end position="417"/>
    </location>
</feature>
<evidence type="ECO:0000256" key="2">
    <source>
        <dbReference type="ARBA" id="ARBA00006490"/>
    </source>
</evidence>
<evidence type="ECO:0000256" key="6">
    <source>
        <dbReference type="ARBA" id="ARBA00023004"/>
    </source>
</evidence>
<evidence type="ECO:0000256" key="5">
    <source>
        <dbReference type="ARBA" id="ARBA00022898"/>
    </source>
</evidence>
<organism evidence="10 11">
    <name type="scientific">Streptomyces calvus</name>
    <dbReference type="NCBI Taxonomy" id="67282"/>
    <lineage>
        <taxon>Bacteria</taxon>
        <taxon>Bacillati</taxon>
        <taxon>Actinomycetota</taxon>
        <taxon>Actinomycetes</taxon>
        <taxon>Kitasatosporales</taxon>
        <taxon>Streptomycetaceae</taxon>
        <taxon>Streptomyces</taxon>
    </lineage>
</organism>
<dbReference type="Gene3D" id="3.40.640.10">
    <property type="entry name" value="Type I PLP-dependent aspartate aminotransferase-like (Major domain)"/>
    <property type="match status" value="1"/>
</dbReference>
<dbReference type="CDD" id="cd00291">
    <property type="entry name" value="SirA_YedF_YeeD"/>
    <property type="match status" value="1"/>
</dbReference>
<dbReference type="Pfam" id="PF00266">
    <property type="entry name" value="Aminotran_5"/>
    <property type="match status" value="1"/>
</dbReference>
<evidence type="ECO:0000313" key="10">
    <source>
        <dbReference type="EMBL" id="QDI71519.1"/>
    </source>
</evidence>
<comment type="catalytic activity">
    <reaction evidence="8">
        <text>(sulfur carrier)-H + L-cysteine = (sulfur carrier)-SH + L-alanine</text>
        <dbReference type="Rhea" id="RHEA:43892"/>
        <dbReference type="Rhea" id="RHEA-COMP:14737"/>
        <dbReference type="Rhea" id="RHEA-COMP:14739"/>
        <dbReference type="ChEBI" id="CHEBI:29917"/>
        <dbReference type="ChEBI" id="CHEBI:35235"/>
        <dbReference type="ChEBI" id="CHEBI:57972"/>
        <dbReference type="ChEBI" id="CHEBI:64428"/>
        <dbReference type="EC" id="2.8.1.7"/>
    </reaction>
</comment>
<dbReference type="InterPro" id="IPR000192">
    <property type="entry name" value="Aminotrans_V_dom"/>
</dbReference>
<dbReference type="InterPro" id="IPR001455">
    <property type="entry name" value="TusA-like"/>
</dbReference>
<keyword evidence="3" id="KW-0808">Transferase</keyword>
<evidence type="ECO:0000259" key="9">
    <source>
        <dbReference type="PROSITE" id="PS01148"/>
    </source>
</evidence>
<keyword evidence="6" id="KW-0408">Iron</keyword>
<dbReference type="SUPFAM" id="SSF64307">
    <property type="entry name" value="SirA-like"/>
    <property type="match status" value="1"/>
</dbReference>
<dbReference type="InterPro" id="IPR036868">
    <property type="entry name" value="TusA-like_sf"/>
</dbReference>
<dbReference type="PANTHER" id="PTHR11601">
    <property type="entry name" value="CYSTEINE DESULFURYLASE FAMILY MEMBER"/>
    <property type="match status" value="1"/>
</dbReference>
<dbReference type="GO" id="GO:0046872">
    <property type="term" value="F:metal ion binding"/>
    <property type="evidence" value="ECO:0007669"/>
    <property type="project" value="UniProtKB-KW"/>
</dbReference>
<reference evidence="10 11" key="1">
    <citation type="submission" date="2017-07" db="EMBL/GenBank/DDBJ databases">
        <title>The Complete Genome of Streptomyces asterosporus-ZSY.</title>
        <authorList>
            <person name="Zhang S."/>
        </authorList>
    </citation>
    <scope>NUCLEOTIDE SEQUENCE [LARGE SCALE GENOMIC DNA]</scope>
    <source>
        <strain evidence="10 11">DSM 41452</strain>
    </source>
</reference>
<dbReference type="Gene3D" id="3.30.110.40">
    <property type="entry name" value="TusA-like domain"/>
    <property type="match status" value="1"/>
</dbReference>
<dbReference type="RefSeq" id="WP_142233185.1">
    <property type="nucleotide sequence ID" value="NZ_CP022310.1"/>
</dbReference>
<keyword evidence="11" id="KW-1185">Reference proteome</keyword>
<dbReference type="GO" id="GO:0031071">
    <property type="term" value="F:cysteine desulfurase activity"/>
    <property type="evidence" value="ECO:0007669"/>
    <property type="project" value="UniProtKB-EC"/>
</dbReference>
<dbReference type="InterPro" id="IPR015422">
    <property type="entry name" value="PyrdxlP-dep_Trfase_small"/>
</dbReference>
<dbReference type="EMBL" id="CP022310">
    <property type="protein sequence ID" value="QDI71519.1"/>
    <property type="molecule type" value="Genomic_DNA"/>
</dbReference>
<dbReference type="PANTHER" id="PTHR11601:SF34">
    <property type="entry name" value="CYSTEINE DESULFURASE"/>
    <property type="match status" value="1"/>
</dbReference>
<dbReference type="Proteomes" id="UP000316215">
    <property type="component" value="Chromosome"/>
</dbReference>
<dbReference type="InterPro" id="IPR015424">
    <property type="entry name" value="PyrdxlP-dep_Trfase"/>
</dbReference>
<evidence type="ECO:0000313" key="11">
    <source>
        <dbReference type="Proteomes" id="UP000316215"/>
    </source>
</evidence>
<comment type="cofactor">
    <cofactor evidence="1">
        <name>pyridoxal 5'-phosphate</name>
        <dbReference type="ChEBI" id="CHEBI:597326"/>
    </cofactor>
</comment>
<dbReference type="InterPro" id="IPR016454">
    <property type="entry name" value="Cysteine_dSase"/>
</dbReference>
<keyword evidence="5" id="KW-0663">Pyridoxal phosphate</keyword>
<evidence type="ECO:0000256" key="8">
    <source>
        <dbReference type="ARBA" id="ARBA00050776"/>
    </source>
</evidence>
<name>A0A514JW08_9ACTN</name>
<protein>
    <submittedName>
        <fullName evidence="10">Cysteine desulfurase</fullName>
    </submittedName>
</protein>
<dbReference type="PIRSF" id="PIRSF005572">
    <property type="entry name" value="NifS"/>
    <property type="match status" value="1"/>
</dbReference>
<accession>A0A514JW08</accession>
<dbReference type="AlphaFoldDB" id="A0A514JW08"/>
<evidence type="ECO:0000256" key="4">
    <source>
        <dbReference type="ARBA" id="ARBA00022723"/>
    </source>
</evidence>
<evidence type="ECO:0000256" key="3">
    <source>
        <dbReference type="ARBA" id="ARBA00022679"/>
    </source>
</evidence>
<dbReference type="InterPro" id="IPR015421">
    <property type="entry name" value="PyrdxlP-dep_Trfase_major"/>
</dbReference>